<dbReference type="PROSITE" id="PS50887">
    <property type="entry name" value="GGDEF"/>
    <property type="match status" value="1"/>
</dbReference>
<comment type="caution">
    <text evidence="3">The sequence shown here is derived from an EMBL/GenBank/DDBJ whole genome shotgun (WGS) entry which is preliminary data.</text>
</comment>
<protein>
    <submittedName>
        <fullName evidence="4">Diguanylate cyclase (GGDEF)-like protein</fullName>
    </submittedName>
</protein>
<dbReference type="InterPro" id="IPR029787">
    <property type="entry name" value="Nucleotide_cyclase"/>
</dbReference>
<dbReference type="STRING" id="1001240.GY21_04420"/>
<accession>A0A099JNE6</accession>
<sequence>MPLDAATLMLVSGLVTVVCGVSFVVNTAYLRSDGPGRIWSVAYIAAVMSAVSYNLHMHGPDGWWPMVVGHVTIVIAVGALWSGLRLDNRRSSLLWVVLLVAGFVLAATLLHGPGEREWTAAAELPASVALLSGLGCAEAARGALRRNLNGRILACAFGAVAIFGLVRTVLFVVANDLVVASFGEGVTALLNMSFVIAATIAVSVLRAEQGGRSAVGDQTTGIHSAAGVLSPSAFAQAGTDHLDRACKRGVGLALIGAEIDNLPAINAAFGRRAGDDAINEFARTLRFALPVMSLIGHRDSGRFVVLARATSPSEALVLTGRIRTAMVQNPLSRLSSIRLTASFGIADSFDHGHDFEALCAAADAALGTVQKSGGNDALVAPAPVVPAPE</sequence>
<evidence type="ECO:0000259" key="2">
    <source>
        <dbReference type="PROSITE" id="PS50887"/>
    </source>
</evidence>
<keyword evidence="5" id="KW-1185">Reference proteome</keyword>
<dbReference type="Proteomes" id="UP000029864">
    <property type="component" value="Unassembled WGS sequence"/>
</dbReference>
<name>A0A099JNE6_9MICO</name>
<evidence type="ECO:0000313" key="6">
    <source>
        <dbReference type="Proteomes" id="UP000561726"/>
    </source>
</evidence>
<dbReference type="InterPro" id="IPR043128">
    <property type="entry name" value="Rev_trsase/Diguanyl_cyclase"/>
</dbReference>
<evidence type="ECO:0000313" key="4">
    <source>
        <dbReference type="EMBL" id="MBB5642519.1"/>
    </source>
</evidence>
<reference evidence="3 5" key="1">
    <citation type="submission" date="2014-08" db="EMBL/GenBank/DDBJ databases">
        <authorList>
            <person name="Sisinthy S."/>
        </authorList>
    </citation>
    <scope>NUCLEOTIDE SEQUENCE [LARGE SCALE GENOMIC DNA]</scope>
    <source>
        <strain evidence="3 5">RuG17</strain>
    </source>
</reference>
<gene>
    <name evidence="4" type="ORF">BJ997_003067</name>
    <name evidence="3" type="ORF">GY21_04420</name>
</gene>
<dbReference type="GO" id="GO:0052621">
    <property type="term" value="F:diguanylate cyclase activity"/>
    <property type="evidence" value="ECO:0007669"/>
    <property type="project" value="TreeGrafter"/>
</dbReference>
<dbReference type="Proteomes" id="UP000561726">
    <property type="component" value="Unassembled WGS sequence"/>
</dbReference>
<keyword evidence="1" id="KW-1133">Transmembrane helix</keyword>
<keyword evidence="1" id="KW-0472">Membrane</keyword>
<feature type="transmembrane region" description="Helical" evidence="1">
    <location>
        <begin position="62"/>
        <end position="81"/>
    </location>
</feature>
<dbReference type="SMART" id="SM00267">
    <property type="entry name" value="GGDEF"/>
    <property type="match status" value="1"/>
</dbReference>
<dbReference type="Pfam" id="PF00990">
    <property type="entry name" value="GGDEF"/>
    <property type="match status" value="1"/>
</dbReference>
<evidence type="ECO:0000313" key="3">
    <source>
        <dbReference type="EMBL" id="KGJ79676.1"/>
    </source>
</evidence>
<feature type="transmembrane region" description="Helical" evidence="1">
    <location>
        <begin position="118"/>
        <end position="140"/>
    </location>
</feature>
<organism evidence="3 5">
    <name type="scientific">Cryobacterium roopkundense</name>
    <dbReference type="NCBI Taxonomy" id="1001240"/>
    <lineage>
        <taxon>Bacteria</taxon>
        <taxon>Bacillati</taxon>
        <taxon>Actinomycetota</taxon>
        <taxon>Actinomycetes</taxon>
        <taxon>Micrococcales</taxon>
        <taxon>Microbacteriaceae</taxon>
        <taxon>Cryobacterium</taxon>
    </lineage>
</organism>
<dbReference type="AlphaFoldDB" id="A0A099JNE6"/>
<feature type="transmembrane region" description="Helical" evidence="1">
    <location>
        <begin position="38"/>
        <end position="56"/>
    </location>
</feature>
<dbReference type="RefSeq" id="WP_035835452.1">
    <property type="nucleotide sequence ID" value="NZ_JACHBQ010000001.1"/>
</dbReference>
<evidence type="ECO:0000313" key="5">
    <source>
        <dbReference type="Proteomes" id="UP000029864"/>
    </source>
</evidence>
<dbReference type="InterPro" id="IPR050469">
    <property type="entry name" value="Diguanylate_Cyclase"/>
</dbReference>
<feature type="transmembrane region" description="Helical" evidence="1">
    <location>
        <begin position="186"/>
        <end position="205"/>
    </location>
</feature>
<feature type="domain" description="GGDEF" evidence="2">
    <location>
        <begin position="250"/>
        <end position="382"/>
    </location>
</feature>
<keyword evidence="1" id="KW-0812">Transmembrane</keyword>
<feature type="transmembrane region" description="Helical" evidence="1">
    <location>
        <begin position="152"/>
        <end position="174"/>
    </location>
</feature>
<dbReference type="EMBL" id="JPXF01000011">
    <property type="protein sequence ID" value="KGJ79676.1"/>
    <property type="molecule type" value="Genomic_DNA"/>
</dbReference>
<proteinExistence type="predicted"/>
<dbReference type="Gene3D" id="3.30.70.270">
    <property type="match status" value="1"/>
</dbReference>
<reference evidence="4 6" key="2">
    <citation type="submission" date="2020-08" db="EMBL/GenBank/DDBJ databases">
        <title>Sequencing the genomes of 1000 actinobacteria strains.</title>
        <authorList>
            <person name="Klenk H.-P."/>
        </authorList>
    </citation>
    <scope>NUCLEOTIDE SEQUENCE [LARGE SCALE GENOMIC DNA]</scope>
    <source>
        <strain evidence="4 6">DSM 21065</strain>
    </source>
</reference>
<dbReference type="PANTHER" id="PTHR45138:SF9">
    <property type="entry name" value="DIGUANYLATE CYCLASE DGCM-RELATED"/>
    <property type="match status" value="1"/>
</dbReference>
<dbReference type="OrthoDB" id="5115878at2"/>
<evidence type="ECO:0000256" key="1">
    <source>
        <dbReference type="SAM" id="Phobius"/>
    </source>
</evidence>
<dbReference type="NCBIfam" id="TIGR00254">
    <property type="entry name" value="GGDEF"/>
    <property type="match status" value="1"/>
</dbReference>
<dbReference type="eggNOG" id="COG3706">
    <property type="taxonomic scope" value="Bacteria"/>
</dbReference>
<feature type="transmembrane region" description="Helical" evidence="1">
    <location>
        <begin position="6"/>
        <end position="26"/>
    </location>
</feature>
<dbReference type="InterPro" id="IPR000160">
    <property type="entry name" value="GGDEF_dom"/>
</dbReference>
<dbReference type="SUPFAM" id="SSF55073">
    <property type="entry name" value="Nucleotide cyclase"/>
    <property type="match status" value="1"/>
</dbReference>
<dbReference type="EMBL" id="JACHBQ010000001">
    <property type="protein sequence ID" value="MBB5642519.1"/>
    <property type="molecule type" value="Genomic_DNA"/>
</dbReference>
<dbReference type="PANTHER" id="PTHR45138">
    <property type="entry name" value="REGULATORY COMPONENTS OF SENSORY TRANSDUCTION SYSTEM"/>
    <property type="match status" value="1"/>
</dbReference>
<feature type="transmembrane region" description="Helical" evidence="1">
    <location>
        <begin position="93"/>
        <end position="112"/>
    </location>
</feature>